<name>A0A150FW45_GONPE</name>
<comment type="similarity">
    <text evidence="6">Belongs to the protein kinase superfamily.</text>
</comment>
<dbReference type="OrthoDB" id="549357at2759"/>
<dbReference type="STRING" id="33097.A0A150FW45"/>
<gene>
    <name evidence="9" type="ORF">GPECTOR_269g696</name>
</gene>
<evidence type="ECO:0000256" key="5">
    <source>
        <dbReference type="PROSITE-ProRule" id="PRU10141"/>
    </source>
</evidence>
<keyword evidence="1" id="KW-0808">Transferase</keyword>
<dbReference type="AlphaFoldDB" id="A0A150FW45"/>
<dbReference type="PANTHER" id="PTHR44329:SF214">
    <property type="entry name" value="PROTEIN KINASE DOMAIN-CONTAINING PROTEIN"/>
    <property type="match status" value="1"/>
</dbReference>
<evidence type="ECO:0000313" key="9">
    <source>
        <dbReference type="EMBL" id="KXZ41831.1"/>
    </source>
</evidence>
<keyword evidence="3" id="KW-0418">Kinase</keyword>
<keyword evidence="4 5" id="KW-0067">ATP-binding</keyword>
<dbReference type="PROSITE" id="PS50011">
    <property type="entry name" value="PROTEIN_KINASE_DOM"/>
    <property type="match status" value="1"/>
</dbReference>
<evidence type="ECO:0000256" key="6">
    <source>
        <dbReference type="RuleBase" id="RU000304"/>
    </source>
</evidence>
<dbReference type="PROSITE" id="PS00107">
    <property type="entry name" value="PROTEIN_KINASE_ATP"/>
    <property type="match status" value="1"/>
</dbReference>
<dbReference type="GO" id="GO:0005524">
    <property type="term" value="F:ATP binding"/>
    <property type="evidence" value="ECO:0007669"/>
    <property type="project" value="UniProtKB-UniRule"/>
</dbReference>
<keyword evidence="10" id="KW-1185">Reference proteome</keyword>
<comment type="caution">
    <text evidence="9">The sequence shown here is derived from an EMBL/GenBank/DDBJ whole genome shotgun (WGS) entry which is preliminary data.</text>
</comment>
<evidence type="ECO:0000256" key="7">
    <source>
        <dbReference type="SAM" id="MobiDB-lite"/>
    </source>
</evidence>
<evidence type="ECO:0000313" key="10">
    <source>
        <dbReference type="Proteomes" id="UP000075714"/>
    </source>
</evidence>
<keyword evidence="2 5" id="KW-0547">Nucleotide-binding</keyword>
<dbReference type="SMART" id="SM00220">
    <property type="entry name" value="S_TKc"/>
    <property type="match status" value="1"/>
</dbReference>
<protein>
    <recommendedName>
        <fullName evidence="8">Protein kinase domain-containing protein</fullName>
    </recommendedName>
</protein>
<dbReference type="InterPro" id="IPR011009">
    <property type="entry name" value="Kinase-like_dom_sf"/>
</dbReference>
<evidence type="ECO:0000256" key="3">
    <source>
        <dbReference type="ARBA" id="ARBA00022777"/>
    </source>
</evidence>
<feature type="region of interest" description="Disordered" evidence="7">
    <location>
        <begin position="64"/>
        <end position="96"/>
    </location>
</feature>
<dbReference type="PANTHER" id="PTHR44329">
    <property type="entry name" value="SERINE/THREONINE-PROTEIN KINASE TNNI3K-RELATED"/>
    <property type="match status" value="1"/>
</dbReference>
<dbReference type="Pfam" id="PF00069">
    <property type="entry name" value="Pkinase"/>
    <property type="match status" value="1"/>
</dbReference>
<dbReference type="InterPro" id="IPR008271">
    <property type="entry name" value="Ser/Thr_kinase_AS"/>
</dbReference>
<feature type="region of interest" description="Disordered" evidence="7">
    <location>
        <begin position="290"/>
        <end position="309"/>
    </location>
</feature>
<dbReference type="Proteomes" id="UP000075714">
    <property type="component" value="Unassembled WGS sequence"/>
</dbReference>
<proteinExistence type="inferred from homology"/>
<evidence type="ECO:0000256" key="2">
    <source>
        <dbReference type="ARBA" id="ARBA00022741"/>
    </source>
</evidence>
<dbReference type="InterPro" id="IPR051681">
    <property type="entry name" value="Ser/Thr_Kinases-Pseudokinases"/>
</dbReference>
<dbReference type="EMBL" id="LSYV01000268">
    <property type="protein sequence ID" value="KXZ41831.1"/>
    <property type="molecule type" value="Genomic_DNA"/>
</dbReference>
<dbReference type="Gene3D" id="3.30.200.20">
    <property type="entry name" value="Phosphorylase Kinase, domain 1"/>
    <property type="match status" value="1"/>
</dbReference>
<sequence>MFATAQSTVTASAVQHLAVRAGASLGSLVSGGSAPHGDEDGTAAAQSRGEDVFLQEVGWYFSERRDQPASSEDSEVRTESIGAGPPLPGRQRGQGVGGLSRVIQTLQAELKDSELQVYGLLGSGSYGAVYRGSWRGLPVAVKTLVVSDAAGAAGDGSCGSAARHRAVLEAAVSMSMNHANVVATYTYHLKPLVADPSSAYGGNDSGGDSGGGGGGADVYKLLIVQELCNGGSLKQALRAGVAGSVLSGGRPRALALRLAADAAAGMAHVHACRIVHGDLKPDNVLLMYKGSSDDTTTSHSGGGGRGDGSALERLKQAVAGMPTAAPSPLPLRAKVADFGLSLPLAEGATHASRCFQGTPEYQAPEVLSAGRQSPQSDVWSFGLVLLELFYGCSLPDMWPLAEASGLAAPALHTALLQGALQCPDFLCRSFARLAGSCLATDPRDRPDFETLAAQLAGMLAEAVAGESATSHDAGTAPKIQEPA</sequence>
<feature type="domain" description="Protein kinase" evidence="8">
    <location>
        <begin position="115"/>
        <end position="459"/>
    </location>
</feature>
<evidence type="ECO:0000256" key="4">
    <source>
        <dbReference type="ARBA" id="ARBA00022840"/>
    </source>
</evidence>
<dbReference type="Gene3D" id="1.10.510.10">
    <property type="entry name" value="Transferase(Phosphotransferase) domain 1"/>
    <property type="match status" value="1"/>
</dbReference>
<keyword evidence="6" id="KW-0723">Serine/threonine-protein kinase</keyword>
<dbReference type="GO" id="GO:0004674">
    <property type="term" value="F:protein serine/threonine kinase activity"/>
    <property type="evidence" value="ECO:0007669"/>
    <property type="project" value="UniProtKB-KW"/>
</dbReference>
<accession>A0A150FW45</accession>
<reference evidence="10" key="1">
    <citation type="journal article" date="2016" name="Nat. Commun.">
        <title>The Gonium pectorale genome demonstrates co-option of cell cycle regulation during the evolution of multicellularity.</title>
        <authorList>
            <person name="Hanschen E.R."/>
            <person name="Marriage T.N."/>
            <person name="Ferris P.J."/>
            <person name="Hamaji T."/>
            <person name="Toyoda A."/>
            <person name="Fujiyama A."/>
            <person name="Neme R."/>
            <person name="Noguchi H."/>
            <person name="Minakuchi Y."/>
            <person name="Suzuki M."/>
            <person name="Kawai-Toyooka H."/>
            <person name="Smith D.R."/>
            <person name="Sparks H."/>
            <person name="Anderson J."/>
            <person name="Bakaric R."/>
            <person name="Luria V."/>
            <person name="Karger A."/>
            <person name="Kirschner M.W."/>
            <person name="Durand P.M."/>
            <person name="Michod R.E."/>
            <person name="Nozaki H."/>
            <person name="Olson B.J."/>
        </authorList>
    </citation>
    <scope>NUCLEOTIDE SEQUENCE [LARGE SCALE GENOMIC DNA]</scope>
    <source>
        <strain evidence="10">NIES-2863</strain>
    </source>
</reference>
<dbReference type="InterPro" id="IPR017441">
    <property type="entry name" value="Protein_kinase_ATP_BS"/>
</dbReference>
<evidence type="ECO:0000256" key="1">
    <source>
        <dbReference type="ARBA" id="ARBA00022679"/>
    </source>
</evidence>
<organism evidence="9 10">
    <name type="scientific">Gonium pectorale</name>
    <name type="common">Green alga</name>
    <dbReference type="NCBI Taxonomy" id="33097"/>
    <lineage>
        <taxon>Eukaryota</taxon>
        <taxon>Viridiplantae</taxon>
        <taxon>Chlorophyta</taxon>
        <taxon>core chlorophytes</taxon>
        <taxon>Chlorophyceae</taxon>
        <taxon>CS clade</taxon>
        <taxon>Chlamydomonadales</taxon>
        <taxon>Volvocaceae</taxon>
        <taxon>Gonium</taxon>
    </lineage>
</organism>
<dbReference type="InterPro" id="IPR000719">
    <property type="entry name" value="Prot_kinase_dom"/>
</dbReference>
<dbReference type="SUPFAM" id="SSF56112">
    <property type="entry name" value="Protein kinase-like (PK-like)"/>
    <property type="match status" value="1"/>
</dbReference>
<dbReference type="PROSITE" id="PS00108">
    <property type="entry name" value="PROTEIN_KINASE_ST"/>
    <property type="match status" value="1"/>
</dbReference>
<evidence type="ECO:0000259" key="8">
    <source>
        <dbReference type="PROSITE" id="PS50011"/>
    </source>
</evidence>
<feature type="binding site" evidence="5">
    <location>
        <position position="142"/>
    </location>
    <ligand>
        <name>ATP</name>
        <dbReference type="ChEBI" id="CHEBI:30616"/>
    </ligand>
</feature>